<dbReference type="InterPro" id="IPR043968">
    <property type="entry name" value="SGNH"/>
</dbReference>
<dbReference type="PANTHER" id="PTHR23028">
    <property type="entry name" value="ACETYLTRANSFERASE"/>
    <property type="match status" value="1"/>
</dbReference>
<feature type="transmembrane region" description="Helical" evidence="8">
    <location>
        <begin position="43"/>
        <end position="63"/>
    </location>
</feature>
<comment type="subcellular location">
    <subcellularLocation>
        <location evidence="1">Cell membrane</location>
        <topology evidence="1">Multi-pass membrane protein</topology>
    </subcellularLocation>
</comment>
<dbReference type="InterPro" id="IPR002656">
    <property type="entry name" value="Acyl_transf_3_dom"/>
</dbReference>
<sequence>MTRLAEPAGVAHRLNLGIQGLRGVAILLVLLNHAEVPGFGGGFVGVDVFFVISGYLIGGLLLRELDRNQHIDLWAFYGRRVRRLLPAVAVLMAVTLVGVRWLYAPQEQDELFSSMRAAALYAINLWFASRPTDYFGGHTEANPLLHLWSLAVEEQFYLFWPLLLIATARIARLGARAATTALVLGLGSLSFTACVWMSLVNYKYAFFLTPFRIWEFAVGMAVMLIAPKVTAWRPAVVSALGAVAVVVLAVVSWGFEGRMRYPGAWAAIPVLCAAGLLIVAQQQQSTSVGRLLQMRWLRWVGDSSYSIYLWHWPVLILLTMLVPQPGAWWTGGAIALSIGLGWLSYRGVEQPFIHVRLQGWSPKQINAAGLALCVLLVGATQGIRRQVTVGPEQQAFIQAARWDQVEKTGCLVLAPAVDQPPCEFGPADAQRTVVLFGDSHAAQWFPALRRLADEQGFRLHVLTKSACPSVSAHVAVYTTFAPYRECDVWRERMFERVEALKPDVILLANSTGYELSLDIWKSGLADTVTRLKRTGAAIGYLRDIPFPGFDVPLCHARAAWRGWSLGEACTYAAAEEERRIGGWVRTELATLSPHGVRYIDLSAHLCQSSACPTSAEGRVFFKDRNHLTEAFSSDLAPVLKPILSELIPPNPSP</sequence>
<dbReference type="SUPFAM" id="SSF52266">
    <property type="entry name" value="SGNH hydrolase"/>
    <property type="match status" value="1"/>
</dbReference>
<gene>
    <name evidence="11" type="ORF">ACG01O_08805</name>
</gene>
<evidence type="ECO:0000259" key="10">
    <source>
        <dbReference type="Pfam" id="PF19040"/>
    </source>
</evidence>
<comment type="caution">
    <text evidence="11">The sequence shown here is derived from an EMBL/GenBank/DDBJ whole genome shotgun (WGS) entry which is preliminary data.</text>
</comment>
<reference evidence="11 12" key="1">
    <citation type="submission" date="2024-08" db="EMBL/GenBank/DDBJ databases">
        <authorList>
            <person name="Lu H."/>
        </authorList>
    </citation>
    <scope>NUCLEOTIDE SEQUENCE [LARGE SCALE GENOMIC DNA]</scope>
    <source>
        <strain evidence="11 12">BYS87W</strain>
    </source>
</reference>
<evidence type="ECO:0000256" key="4">
    <source>
        <dbReference type="ARBA" id="ARBA00022692"/>
    </source>
</evidence>
<dbReference type="PANTHER" id="PTHR23028:SF53">
    <property type="entry name" value="ACYL_TRANSF_3 DOMAIN-CONTAINING PROTEIN"/>
    <property type="match status" value="1"/>
</dbReference>
<feature type="transmembrane region" description="Helical" evidence="8">
    <location>
        <begin position="12"/>
        <end position="31"/>
    </location>
</feature>
<dbReference type="InterPro" id="IPR036514">
    <property type="entry name" value="SGNH_hydro_sf"/>
</dbReference>
<feature type="domain" description="Acyltransferase 3" evidence="9">
    <location>
        <begin position="16"/>
        <end position="345"/>
    </location>
</feature>
<proteinExistence type="predicted"/>
<evidence type="ECO:0000313" key="12">
    <source>
        <dbReference type="Proteomes" id="UP001606303"/>
    </source>
</evidence>
<keyword evidence="2" id="KW-1003">Cell membrane</keyword>
<organism evidence="11 12">
    <name type="scientific">Pelomonas baiyunensis</name>
    <dbReference type="NCBI Taxonomy" id="3299026"/>
    <lineage>
        <taxon>Bacteria</taxon>
        <taxon>Pseudomonadati</taxon>
        <taxon>Pseudomonadota</taxon>
        <taxon>Betaproteobacteria</taxon>
        <taxon>Burkholderiales</taxon>
        <taxon>Sphaerotilaceae</taxon>
        <taxon>Roseateles</taxon>
    </lineage>
</organism>
<feature type="transmembrane region" description="Helical" evidence="8">
    <location>
        <begin position="155"/>
        <end position="171"/>
    </location>
</feature>
<keyword evidence="12" id="KW-1185">Reference proteome</keyword>
<evidence type="ECO:0000256" key="1">
    <source>
        <dbReference type="ARBA" id="ARBA00004651"/>
    </source>
</evidence>
<evidence type="ECO:0000256" key="6">
    <source>
        <dbReference type="ARBA" id="ARBA00023136"/>
    </source>
</evidence>
<evidence type="ECO:0000256" key="2">
    <source>
        <dbReference type="ARBA" id="ARBA00022475"/>
    </source>
</evidence>
<feature type="transmembrane region" description="Helical" evidence="8">
    <location>
        <begin position="205"/>
        <end position="226"/>
    </location>
</feature>
<feature type="transmembrane region" description="Helical" evidence="8">
    <location>
        <begin position="327"/>
        <end position="345"/>
    </location>
</feature>
<dbReference type="InterPro" id="IPR050879">
    <property type="entry name" value="Acyltransferase_3"/>
</dbReference>
<dbReference type="GO" id="GO:0016746">
    <property type="term" value="F:acyltransferase activity"/>
    <property type="evidence" value="ECO:0007669"/>
    <property type="project" value="UniProtKB-KW"/>
</dbReference>
<protein>
    <submittedName>
        <fullName evidence="11">Acyltransferase family protein</fullName>
        <ecNumber evidence="11">2.3.1.-</ecNumber>
    </submittedName>
</protein>
<keyword evidence="3 11" id="KW-0808">Transferase</keyword>
<feature type="domain" description="SGNH" evidence="10">
    <location>
        <begin position="418"/>
        <end position="641"/>
    </location>
</feature>
<keyword evidence="6 8" id="KW-0472">Membrane</keyword>
<feature type="transmembrane region" description="Helical" evidence="8">
    <location>
        <begin position="299"/>
        <end position="321"/>
    </location>
</feature>
<dbReference type="EMBL" id="JBIGIB010000002">
    <property type="protein sequence ID" value="MFG6466702.1"/>
    <property type="molecule type" value="Genomic_DNA"/>
</dbReference>
<feature type="transmembrane region" description="Helical" evidence="8">
    <location>
        <begin position="178"/>
        <end position="199"/>
    </location>
</feature>
<dbReference type="RefSeq" id="WP_394383609.1">
    <property type="nucleotide sequence ID" value="NZ_JBIGIB010000002.1"/>
</dbReference>
<name>A0ABW7GXJ4_9BURK</name>
<evidence type="ECO:0000256" key="8">
    <source>
        <dbReference type="SAM" id="Phobius"/>
    </source>
</evidence>
<evidence type="ECO:0000256" key="7">
    <source>
        <dbReference type="ARBA" id="ARBA00023315"/>
    </source>
</evidence>
<evidence type="ECO:0000313" key="11">
    <source>
        <dbReference type="EMBL" id="MFG6466702.1"/>
    </source>
</evidence>
<dbReference type="Gene3D" id="3.40.50.1110">
    <property type="entry name" value="SGNH hydrolase"/>
    <property type="match status" value="1"/>
</dbReference>
<feature type="transmembrane region" description="Helical" evidence="8">
    <location>
        <begin position="365"/>
        <end position="383"/>
    </location>
</feature>
<dbReference type="Pfam" id="PF19040">
    <property type="entry name" value="SGNH"/>
    <property type="match status" value="1"/>
</dbReference>
<dbReference type="EC" id="2.3.1.-" evidence="11"/>
<keyword evidence="4 8" id="KW-0812">Transmembrane</keyword>
<accession>A0ABW7GXJ4</accession>
<evidence type="ECO:0000256" key="3">
    <source>
        <dbReference type="ARBA" id="ARBA00022679"/>
    </source>
</evidence>
<dbReference type="Pfam" id="PF01757">
    <property type="entry name" value="Acyl_transf_3"/>
    <property type="match status" value="1"/>
</dbReference>
<dbReference type="Proteomes" id="UP001606303">
    <property type="component" value="Unassembled WGS sequence"/>
</dbReference>
<keyword evidence="7 11" id="KW-0012">Acyltransferase</keyword>
<feature type="transmembrane region" description="Helical" evidence="8">
    <location>
        <begin position="84"/>
        <end position="103"/>
    </location>
</feature>
<keyword evidence="5 8" id="KW-1133">Transmembrane helix</keyword>
<evidence type="ECO:0000256" key="5">
    <source>
        <dbReference type="ARBA" id="ARBA00022989"/>
    </source>
</evidence>
<feature type="transmembrane region" description="Helical" evidence="8">
    <location>
        <begin position="261"/>
        <end position="279"/>
    </location>
</feature>
<feature type="transmembrane region" description="Helical" evidence="8">
    <location>
        <begin position="235"/>
        <end position="255"/>
    </location>
</feature>
<evidence type="ECO:0000259" key="9">
    <source>
        <dbReference type="Pfam" id="PF01757"/>
    </source>
</evidence>